<dbReference type="EMBL" id="JAHKPV010000001">
    <property type="protein sequence ID" value="MBU2872780.1"/>
    <property type="molecule type" value="Genomic_DNA"/>
</dbReference>
<evidence type="ECO:0000313" key="1">
    <source>
        <dbReference type="EMBL" id="MBU2872780.1"/>
    </source>
</evidence>
<evidence type="ECO:0000313" key="2">
    <source>
        <dbReference type="Proteomes" id="UP000753376"/>
    </source>
</evidence>
<gene>
    <name evidence="1" type="ORF">KO508_02065</name>
</gene>
<proteinExistence type="predicted"/>
<keyword evidence="2" id="KW-1185">Reference proteome</keyword>
<reference evidence="1 2" key="1">
    <citation type="submission" date="2021-05" db="EMBL/GenBank/DDBJ databases">
        <title>Draft genomes of bacteria isolated from model marine particles.</title>
        <authorList>
            <person name="Datta M.S."/>
            <person name="Schwartzman J.A."/>
            <person name="Enke T.N."/>
            <person name="Saavedra J."/>
            <person name="Cermak N."/>
            <person name="Cordero O.X."/>
        </authorList>
    </citation>
    <scope>NUCLEOTIDE SEQUENCE [LARGE SCALE GENOMIC DNA]</scope>
    <source>
        <strain evidence="1 2">D2M19</strain>
    </source>
</reference>
<organism evidence="1 2">
    <name type="scientific">Marinobacter salexigens</name>
    <dbReference type="NCBI Taxonomy" id="1925763"/>
    <lineage>
        <taxon>Bacteria</taxon>
        <taxon>Pseudomonadati</taxon>
        <taxon>Pseudomonadota</taxon>
        <taxon>Gammaproteobacteria</taxon>
        <taxon>Pseudomonadales</taxon>
        <taxon>Marinobacteraceae</taxon>
        <taxon>Marinobacter</taxon>
    </lineage>
</organism>
<dbReference type="RefSeq" id="WP_216006676.1">
    <property type="nucleotide sequence ID" value="NZ_JAHKPV010000001.1"/>
</dbReference>
<dbReference type="Proteomes" id="UP000753376">
    <property type="component" value="Unassembled WGS sequence"/>
</dbReference>
<comment type="caution">
    <text evidence="1">The sequence shown here is derived from an EMBL/GenBank/DDBJ whole genome shotgun (WGS) entry which is preliminary data.</text>
</comment>
<accession>A0ABS6A5K4</accession>
<sequence length="55" mass="5842">MQVAKKGLQQPSWQVGRFIVATALAGLANRFNEASRTRPEAACAPCEAPCPSTPN</sequence>
<protein>
    <submittedName>
        <fullName evidence="1">Uncharacterized protein</fullName>
    </submittedName>
</protein>
<name>A0ABS6A5K4_9GAMM</name>